<feature type="compositionally biased region" description="Gly residues" evidence="1">
    <location>
        <begin position="61"/>
        <end position="72"/>
    </location>
</feature>
<comment type="caution">
    <text evidence="2">The sequence shown here is derived from an EMBL/GenBank/DDBJ whole genome shotgun (WGS) entry which is preliminary data.</text>
</comment>
<evidence type="ECO:0000313" key="3">
    <source>
        <dbReference type="Proteomes" id="UP001576776"/>
    </source>
</evidence>
<dbReference type="Proteomes" id="UP001576776">
    <property type="component" value="Unassembled WGS sequence"/>
</dbReference>
<name>A0ABV4YJA0_9CYAN</name>
<reference evidence="2 3" key="1">
    <citation type="submission" date="2024-09" db="EMBL/GenBank/DDBJ databases">
        <title>Floridaenema gen nov. (Aerosakkonemataceae, Aerosakkonematales ord. nov., Cyanobacteria) from benthic tropical and subtropical fresh waters, with the description of four new species.</title>
        <authorList>
            <person name="Moretto J.A."/>
            <person name="Berthold D.E."/>
            <person name="Lefler F.W."/>
            <person name="Huang I.-S."/>
            <person name="Laughinghouse H. IV."/>
        </authorList>
    </citation>
    <scope>NUCLEOTIDE SEQUENCE [LARGE SCALE GENOMIC DNA]</scope>
    <source>
        <strain evidence="2 3">BLCC-F154</strain>
    </source>
</reference>
<sequence length="72" mass="7433">MDTFLRLAGLGTLIVGLQLVAPESSSASTIAPHFKNFTTTEKSTVVLPIDRNYDPPNNGGPSSGGSQGSGTR</sequence>
<protein>
    <submittedName>
        <fullName evidence="2">Uncharacterized protein</fullName>
    </submittedName>
</protein>
<dbReference type="RefSeq" id="WP_413259746.1">
    <property type="nucleotide sequence ID" value="NZ_JBHFNS010000087.1"/>
</dbReference>
<organism evidence="2 3">
    <name type="scientific">Floridaenema fluviatile BLCC-F154</name>
    <dbReference type="NCBI Taxonomy" id="3153640"/>
    <lineage>
        <taxon>Bacteria</taxon>
        <taxon>Bacillati</taxon>
        <taxon>Cyanobacteriota</taxon>
        <taxon>Cyanophyceae</taxon>
        <taxon>Oscillatoriophycideae</taxon>
        <taxon>Aerosakkonematales</taxon>
        <taxon>Aerosakkonemataceae</taxon>
        <taxon>Floridanema</taxon>
        <taxon>Floridanema fluviatile</taxon>
    </lineage>
</organism>
<gene>
    <name evidence="2" type="ORF">ACE1B6_23710</name>
</gene>
<evidence type="ECO:0000313" key="2">
    <source>
        <dbReference type="EMBL" id="MFB2938264.1"/>
    </source>
</evidence>
<accession>A0ABV4YJA0</accession>
<proteinExistence type="predicted"/>
<feature type="region of interest" description="Disordered" evidence="1">
    <location>
        <begin position="49"/>
        <end position="72"/>
    </location>
</feature>
<evidence type="ECO:0000256" key="1">
    <source>
        <dbReference type="SAM" id="MobiDB-lite"/>
    </source>
</evidence>
<dbReference type="EMBL" id="JBHFNS010000087">
    <property type="protein sequence ID" value="MFB2938264.1"/>
    <property type="molecule type" value="Genomic_DNA"/>
</dbReference>
<keyword evidence="3" id="KW-1185">Reference proteome</keyword>